<proteinExistence type="predicted"/>
<gene>
    <name evidence="2" type="ORF">PSON_ATCC_30995.1.T0080129</name>
</gene>
<evidence type="ECO:0000313" key="2">
    <source>
        <dbReference type="EMBL" id="CAD8054181.1"/>
    </source>
</evidence>
<protein>
    <submittedName>
        <fullName evidence="2">Uncharacterized protein</fullName>
    </submittedName>
</protein>
<dbReference type="Proteomes" id="UP000692954">
    <property type="component" value="Unassembled WGS sequence"/>
</dbReference>
<dbReference type="EMBL" id="CAJJDN010000008">
    <property type="protein sequence ID" value="CAD8054181.1"/>
    <property type="molecule type" value="Genomic_DNA"/>
</dbReference>
<keyword evidence="1" id="KW-1133">Transmembrane helix</keyword>
<reference evidence="2" key="1">
    <citation type="submission" date="2021-01" db="EMBL/GenBank/DDBJ databases">
        <authorList>
            <consortium name="Genoscope - CEA"/>
            <person name="William W."/>
        </authorList>
    </citation>
    <scope>NUCLEOTIDE SEQUENCE</scope>
</reference>
<feature type="transmembrane region" description="Helical" evidence="1">
    <location>
        <begin position="125"/>
        <end position="144"/>
    </location>
</feature>
<organism evidence="2 3">
    <name type="scientific">Paramecium sonneborni</name>
    <dbReference type="NCBI Taxonomy" id="65129"/>
    <lineage>
        <taxon>Eukaryota</taxon>
        <taxon>Sar</taxon>
        <taxon>Alveolata</taxon>
        <taxon>Ciliophora</taxon>
        <taxon>Intramacronucleata</taxon>
        <taxon>Oligohymenophorea</taxon>
        <taxon>Peniculida</taxon>
        <taxon>Parameciidae</taxon>
        <taxon>Paramecium</taxon>
    </lineage>
</organism>
<keyword evidence="1" id="KW-0472">Membrane</keyword>
<comment type="caution">
    <text evidence="2">The sequence shown here is derived from an EMBL/GenBank/DDBJ whole genome shotgun (WGS) entry which is preliminary data.</text>
</comment>
<evidence type="ECO:0000256" key="1">
    <source>
        <dbReference type="SAM" id="Phobius"/>
    </source>
</evidence>
<dbReference type="AlphaFoldDB" id="A0A8S1KIM9"/>
<accession>A0A8S1KIM9</accession>
<feature type="transmembrane region" description="Helical" evidence="1">
    <location>
        <begin position="150"/>
        <end position="170"/>
    </location>
</feature>
<evidence type="ECO:0000313" key="3">
    <source>
        <dbReference type="Proteomes" id="UP000692954"/>
    </source>
</evidence>
<keyword evidence="3" id="KW-1185">Reference proteome</keyword>
<sequence>MLNSTSSNQDEIILKSSRRFVLGDQVKELESIPIYRPIRSNKKIKLTLVTNQPFTQSKICYICRKSCQIKLCKCDDVQYHPDCVIAQMKKPSSSISNLQCPSCLYFFKTEIKNKKFHLRKNNRNCTVFFAISIVILFIIIGVLWNRLTTQLIIILFIINIVLSLIALYCYKKIYYLEIDWRLVTAEDVPTNPEAFNNAKMIFQAFDTNTAHYIFDTEMQ</sequence>
<keyword evidence="1" id="KW-0812">Transmembrane</keyword>
<name>A0A8S1KIM9_9CILI</name>